<dbReference type="GO" id="GO:0000978">
    <property type="term" value="F:RNA polymerase II cis-regulatory region sequence-specific DNA binding"/>
    <property type="evidence" value="ECO:0007669"/>
    <property type="project" value="TreeGrafter"/>
</dbReference>
<dbReference type="PANTHER" id="PTHR46105:SF28">
    <property type="entry name" value="ZINC FINGER PROTEIN 37-LIKE"/>
    <property type="match status" value="1"/>
</dbReference>
<dbReference type="PANTHER" id="PTHR46105">
    <property type="entry name" value="AGAP004733-PA"/>
    <property type="match status" value="1"/>
</dbReference>
<dbReference type="PROSITE" id="PS50097">
    <property type="entry name" value="BTB"/>
    <property type="match status" value="1"/>
</dbReference>
<reference evidence="2" key="2">
    <citation type="submission" date="2025-08" db="UniProtKB">
        <authorList>
            <consortium name="Ensembl"/>
        </authorList>
    </citation>
    <scope>IDENTIFICATION</scope>
</reference>
<dbReference type="SUPFAM" id="SSF54695">
    <property type="entry name" value="POZ domain"/>
    <property type="match status" value="1"/>
</dbReference>
<protein>
    <recommendedName>
        <fullName evidence="1">BTB domain-containing protein</fullName>
    </recommendedName>
</protein>
<evidence type="ECO:0000313" key="3">
    <source>
        <dbReference type="Proteomes" id="UP000694620"/>
    </source>
</evidence>
<dbReference type="AlphaFoldDB" id="A0A8C4SHY7"/>
<dbReference type="InterPro" id="IPR000210">
    <property type="entry name" value="BTB/POZ_dom"/>
</dbReference>
<dbReference type="GO" id="GO:0000981">
    <property type="term" value="F:DNA-binding transcription factor activity, RNA polymerase II-specific"/>
    <property type="evidence" value="ECO:0007669"/>
    <property type="project" value="TreeGrafter"/>
</dbReference>
<dbReference type="Ensembl" id="ENSECRT00000018277.1">
    <property type="protein sequence ID" value="ENSECRP00000017920.1"/>
    <property type="gene ID" value="ENSECRG00000011965.1"/>
</dbReference>
<proteinExistence type="predicted"/>
<name>A0A8C4SHY7_ERPCA</name>
<evidence type="ECO:0000259" key="1">
    <source>
        <dbReference type="PROSITE" id="PS50097"/>
    </source>
</evidence>
<dbReference type="GeneTree" id="ENSGT00980000202818"/>
<dbReference type="Pfam" id="PF00651">
    <property type="entry name" value="BTB"/>
    <property type="match status" value="1"/>
</dbReference>
<dbReference type="Gene3D" id="3.30.710.10">
    <property type="entry name" value="Potassium Channel Kv1.1, Chain A"/>
    <property type="match status" value="1"/>
</dbReference>
<feature type="domain" description="BTB" evidence="1">
    <location>
        <begin position="29"/>
        <end position="61"/>
    </location>
</feature>
<evidence type="ECO:0000313" key="2">
    <source>
        <dbReference type="Ensembl" id="ENSECRP00000017920.1"/>
    </source>
</evidence>
<reference evidence="2" key="1">
    <citation type="submission" date="2021-06" db="EMBL/GenBank/DDBJ databases">
        <authorList>
            <consortium name="Wellcome Sanger Institute Data Sharing"/>
        </authorList>
    </citation>
    <scope>NUCLEOTIDE SEQUENCE [LARGE SCALE GENOMIC DNA]</scope>
</reference>
<dbReference type="Proteomes" id="UP000694620">
    <property type="component" value="Chromosome 12"/>
</dbReference>
<organism evidence="2 3">
    <name type="scientific">Erpetoichthys calabaricus</name>
    <name type="common">Rope fish</name>
    <name type="synonym">Calamoichthys calabaricus</name>
    <dbReference type="NCBI Taxonomy" id="27687"/>
    <lineage>
        <taxon>Eukaryota</taxon>
        <taxon>Metazoa</taxon>
        <taxon>Chordata</taxon>
        <taxon>Craniata</taxon>
        <taxon>Vertebrata</taxon>
        <taxon>Euteleostomi</taxon>
        <taxon>Actinopterygii</taxon>
        <taxon>Polypteriformes</taxon>
        <taxon>Polypteridae</taxon>
        <taxon>Erpetoichthys</taxon>
    </lineage>
</organism>
<sequence>MKCLNTCDTHYQKTLLKSLNKQRLLGLFCDVTFIVQDHTYRAHKNILAAATSSFFHQLFKETGPAVKETHIPAPSVTHSILTRPNVQGILPSYSNNC</sequence>
<reference evidence="2" key="3">
    <citation type="submission" date="2025-09" db="UniProtKB">
        <authorList>
            <consortium name="Ensembl"/>
        </authorList>
    </citation>
    <scope>IDENTIFICATION</scope>
</reference>
<accession>A0A8C4SHY7</accession>
<keyword evidence="3" id="KW-1185">Reference proteome</keyword>
<dbReference type="InterPro" id="IPR050457">
    <property type="entry name" value="ZnFinger_BTB_dom_contain"/>
</dbReference>
<dbReference type="InterPro" id="IPR011333">
    <property type="entry name" value="SKP1/BTB/POZ_sf"/>
</dbReference>